<evidence type="ECO:0000313" key="1">
    <source>
        <dbReference type="EMBL" id="KAG6527296.1"/>
    </source>
</evidence>
<comment type="caution">
    <text evidence="1">The sequence shown here is derived from an EMBL/GenBank/DDBJ whole genome shotgun (WGS) entry which is preliminary data.</text>
</comment>
<gene>
    <name evidence="1" type="ORF">ZIOFF_009394</name>
</gene>
<evidence type="ECO:0000313" key="2">
    <source>
        <dbReference type="Proteomes" id="UP000734854"/>
    </source>
</evidence>
<dbReference type="Proteomes" id="UP000734854">
    <property type="component" value="Unassembled WGS sequence"/>
</dbReference>
<dbReference type="PANTHER" id="PTHR47597:SF2">
    <property type="entry name" value="LIPOYL-BINDING DOMAIN-CONTAINING PROTEIN"/>
    <property type="match status" value="1"/>
</dbReference>
<reference evidence="1 2" key="1">
    <citation type="submission" date="2020-08" db="EMBL/GenBank/DDBJ databases">
        <title>Plant Genome Project.</title>
        <authorList>
            <person name="Zhang R.-G."/>
        </authorList>
    </citation>
    <scope>NUCLEOTIDE SEQUENCE [LARGE SCALE GENOMIC DNA]</scope>
    <source>
        <tissue evidence="1">Rhizome</tissue>
    </source>
</reference>
<dbReference type="EMBL" id="JACMSC010000003">
    <property type="protein sequence ID" value="KAG6527296.1"/>
    <property type="molecule type" value="Genomic_DNA"/>
</dbReference>
<proteinExistence type="predicted"/>
<sequence>MRKDHLKMVKKDIGILLDIGARMSIPKADLSHEKPTSPLTSNVISKSLFWKVPVDRQRFISSIGFQKQPLHVMASQNTSVATSADTSDKNSSGPLQKNVQQSTFPIAFQALVEDVCEQTQIAELKLKIGDFEMFLKRDIGISSAPSPVYAPVESSITAPPILSEPMEETATSPTPFLEQVSTEETSSPFVNISAAKTLKLASLEASGHDAFVIVASPLNCFTMYLSYHYFPLQSDVDGEVLKILYEDGEAVGYGDPLVAVLPSFHAIN</sequence>
<name>A0A8J5LJC8_ZINOF</name>
<protein>
    <recommendedName>
        <fullName evidence="3">Biotin carboxyl carrier protein</fullName>
    </recommendedName>
</protein>
<dbReference type="AlphaFoldDB" id="A0A8J5LJC8"/>
<accession>A0A8J5LJC8</accession>
<evidence type="ECO:0008006" key="3">
    <source>
        <dbReference type="Google" id="ProtNLM"/>
    </source>
</evidence>
<organism evidence="1 2">
    <name type="scientific">Zingiber officinale</name>
    <name type="common">Ginger</name>
    <name type="synonym">Amomum zingiber</name>
    <dbReference type="NCBI Taxonomy" id="94328"/>
    <lineage>
        <taxon>Eukaryota</taxon>
        <taxon>Viridiplantae</taxon>
        <taxon>Streptophyta</taxon>
        <taxon>Embryophyta</taxon>
        <taxon>Tracheophyta</taxon>
        <taxon>Spermatophyta</taxon>
        <taxon>Magnoliopsida</taxon>
        <taxon>Liliopsida</taxon>
        <taxon>Zingiberales</taxon>
        <taxon>Zingiberaceae</taxon>
        <taxon>Zingiber</taxon>
    </lineage>
</organism>
<dbReference type="InterPro" id="IPR053217">
    <property type="entry name" value="ACC_Biotin_Carrier"/>
</dbReference>
<dbReference type="PANTHER" id="PTHR47597">
    <property type="entry name" value="IS A MEMBER OF THE PF|00364 BIOTIN-REQUIRING ENZYMES FAMILY-RELATED"/>
    <property type="match status" value="1"/>
</dbReference>
<keyword evidence="2" id="KW-1185">Reference proteome</keyword>